<evidence type="ECO:0000313" key="3">
    <source>
        <dbReference type="Proteomes" id="UP001139521"/>
    </source>
</evidence>
<accession>A0A9X2A1C3</accession>
<dbReference type="Proteomes" id="UP001139521">
    <property type="component" value="Unassembled WGS sequence"/>
</dbReference>
<organism evidence="2 3">
    <name type="scientific">Zunongwangia pacifica</name>
    <dbReference type="NCBI Taxonomy" id="2911062"/>
    <lineage>
        <taxon>Bacteria</taxon>
        <taxon>Pseudomonadati</taxon>
        <taxon>Bacteroidota</taxon>
        <taxon>Flavobacteriia</taxon>
        <taxon>Flavobacteriales</taxon>
        <taxon>Flavobacteriaceae</taxon>
        <taxon>Zunongwangia</taxon>
    </lineage>
</organism>
<gene>
    <name evidence="2" type="ORF">L1967_18425</name>
</gene>
<sequence>MIISRGLGLLGLLFPIIVLLLVIYVFSIDGNATKPMLAFGLVISGILTVFFGLILYKKSNKKHDLFFMPLSIWGIIWIILGLLVYNAV</sequence>
<protein>
    <submittedName>
        <fullName evidence="2">Uncharacterized protein</fullName>
    </submittedName>
</protein>
<dbReference type="AlphaFoldDB" id="A0A9X2A1C3"/>
<keyword evidence="1" id="KW-1133">Transmembrane helix</keyword>
<reference evidence="2" key="1">
    <citation type="submission" date="2022-01" db="EMBL/GenBank/DDBJ databases">
        <title>Genome sequencing of Zunongwangia sp. M21534 genome.</title>
        <authorList>
            <person name="Chen Y."/>
            <person name="Dong C."/>
            <person name="Shao Z."/>
        </authorList>
    </citation>
    <scope>NUCLEOTIDE SEQUENCE</scope>
    <source>
        <strain evidence="2">MCCC M21534</strain>
    </source>
</reference>
<proteinExistence type="predicted"/>
<keyword evidence="1" id="KW-0472">Membrane</keyword>
<feature type="transmembrane region" description="Helical" evidence="1">
    <location>
        <begin position="38"/>
        <end position="56"/>
    </location>
</feature>
<feature type="transmembrane region" description="Helical" evidence="1">
    <location>
        <begin position="65"/>
        <end position="85"/>
    </location>
</feature>
<feature type="transmembrane region" description="Helical" evidence="1">
    <location>
        <begin position="7"/>
        <end position="26"/>
    </location>
</feature>
<evidence type="ECO:0000313" key="2">
    <source>
        <dbReference type="EMBL" id="MCL6220271.1"/>
    </source>
</evidence>
<dbReference type="EMBL" id="JAKHSK010000036">
    <property type="protein sequence ID" value="MCL6220271.1"/>
    <property type="molecule type" value="Genomic_DNA"/>
</dbReference>
<evidence type="ECO:0000256" key="1">
    <source>
        <dbReference type="SAM" id="Phobius"/>
    </source>
</evidence>
<keyword evidence="3" id="KW-1185">Reference proteome</keyword>
<comment type="caution">
    <text evidence="2">The sequence shown here is derived from an EMBL/GenBank/DDBJ whole genome shotgun (WGS) entry which is preliminary data.</text>
</comment>
<keyword evidence="1" id="KW-0812">Transmembrane</keyword>
<name>A0A9X2A1C3_9FLAO</name>